<reference evidence="3 4" key="1">
    <citation type="journal article" date="2021" name="Commun. Biol.">
        <title>The genome of Shorea leprosula (Dipterocarpaceae) highlights the ecological relevance of drought in aseasonal tropical rainforests.</title>
        <authorList>
            <person name="Ng K.K.S."/>
            <person name="Kobayashi M.J."/>
            <person name="Fawcett J.A."/>
            <person name="Hatakeyama M."/>
            <person name="Paape T."/>
            <person name="Ng C.H."/>
            <person name="Ang C.C."/>
            <person name="Tnah L.H."/>
            <person name="Lee C.T."/>
            <person name="Nishiyama T."/>
            <person name="Sese J."/>
            <person name="O'Brien M.J."/>
            <person name="Copetti D."/>
            <person name="Mohd Noor M.I."/>
            <person name="Ong R.C."/>
            <person name="Putra M."/>
            <person name="Sireger I.Z."/>
            <person name="Indrioko S."/>
            <person name="Kosugi Y."/>
            <person name="Izuno A."/>
            <person name="Isagi Y."/>
            <person name="Lee S.L."/>
            <person name="Shimizu K.K."/>
        </authorList>
    </citation>
    <scope>NUCLEOTIDE SEQUENCE [LARGE SCALE GENOMIC DNA]</scope>
    <source>
        <strain evidence="3">214</strain>
    </source>
</reference>
<evidence type="ECO:0000313" key="4">
    <source>
        <dbReference type="Proteomes" id="UP001054252"/>
    </source>
</evidence>
<keyword evidence="1" id="KW-0175">Coiled coil</keyword>
<proteinExistence type="predicted"/>
<evidence type="ECO:0000313" key="3">
    <source>
        <dbReference type="EMBL" id="GKV32181.1"/>
    </source>
</evidence>
<evidence type="ECO:0000256" key="2">
    <source>
        <dbReference type="SAM" id="MobiDB-lite"/>
    </source>
</evidence>
<feature type="coiled-coil region" evidence="1">
    <location>
        <begin position="120"/>
        <end position="168"/>
    </location>
</feature>
<sequence>MKELGTYQRQASQTAIGSSDPVRGIGEKSFARGTRFLHSPANTFPFIGSRKLLSSFQGQLFGTKITRPNKRESVGRRVQEASAPSIALGENSEEALRTSDRRERKRRADIKYRVIKKGRQQELEVEYHRLKQEIQEKEKQEQLTKSELEELKAKHVRLKSELEEKNQVIKPSLDVIGVVKQQQMSITNGHKYIHLSKIINFITLMIFVSVSLKLTKIINFNGRNNENH</sequence>
<evidence type="ECO:0000256" key="1">
    <source>
        <dbReference type="SAM" id="Coils"/>
    </source>
</evidence>
<keyword evidence="4" id="KW-1185">Reference proteome</keyword>
<evidence type="ECO:0008006" key="5">
    <source>
        <dbReference type="Google" id="ProtNLM"/>
    </source>
</evidence>
<dbReference type="EMBL" id="BPVZ01000094">
    <property type="protein sequence ID" value="GKV32181.1"/>
    <property type="molecule type" value="Genomic_DNA"/>
</dbReference>
<name>A0AAV5L4Q9_9ROSI</name>
<gene>
    <name evidence="3" type="ORF">SLEP1_g40803</name>
</gene>
<protein>
    <recommendedName>
        <fullName evidence="5">BZIP domain-containing protein</fullName>
    </recommendedName>
</protein>
<organism evidence="3 4">
    <name type="scientific">Rubroshorea leprosula</name>
    <dbReference type="NCBI Taxonomy" id="152421"/>
    <lineage>
        <taxon>Eukaryota</taxon>
        <taxon>Viridiplantae</taxon>
        <taxon>Streptophyta</taxon>
        <taxon>Embryophyta</taxon>
        <taxon>Tracheophyta</taxon>
        <taxon>Spermatophyta</taxon>
        <taxon>Magnoliopsida</taxon>
        <taxon>eudicotyledons</taxon>
        <taxon>Gunneridae</taxon>
        <taxon>Pentapetalae</taxon>
        <taxon>rosids</taxon>
        <taxon>malvids</taxon>
        <taxon>Malvales</taxon>
        <taxon>Dipterocarpaceae</taxon>
        <taxon>Rubroshorea</taxon>
    </lineage>
</organism>
<dbReference type="Proteomes" id="UP001054252">
    <property type="component" value="Unassembled WGS sequence"/>
</dbReference>
<comment type="caution">
    <text evidence="3">The sequence shown here is derived from an EMBL/GenBank/DDBJ whole genome shotgun (WGS) entry which is preliminary data.</text>
</comment>
<dbReference type="AlphaFoldDB" id="A0AAV5L4Q9"/>
<feature type="region of interest" description="Disordered" evidence="2">
    <location>
        <begin position="1"/>
        <end position="24"/>
    </location>
</feature>
<feature type="compositionally biased region" description="Polar residues" evidence="2">
    <location>
        <begin position="7"/>
        <end position="17"/>
    </location>
</feature>
<accession>A0AAV5L4Q9</accession>